<name>A0AB34NZA2_LACGS</name>
<dbReference type="Proteomes" id="UP000030761">
    <property type="component" value="Unassembled WGS sequence"/>
</dbReference>
<gene>
    <name evidence="2" type="ORF">HMPREF5175_01254</name>
</gene>
<sequence length="282" mass="32388">MAEKTNKWVVISITKNTFKKDLSLTESILLKVIEKLDKGHGCYASNAYFAEYLNISAVTISRNISSLHKAGYISISYDRKNLAVLRRTIKLIKKTEYSLDSQINGVINYVDQMFKRQSDFIPLEKKENVRENIAKKLKEFGSQQELVNYLQKNKAEFASTDGVNLWLKGELDITSKKHQQENGQDKQQEARESNPFLDDDSVQPKTDTPKDTDTTPKLTPEERMKIFRGEDIDLKQNEEASNTSESSINQKTSHSDNDLLNNADNYFNDLLKEDQKSYDNNI</sequence>
<dbReference type="AlphaFoldDB" id="A0AB34NZA2"/>
<dbReference type="Gene3D" id="1.10.10.10">
    <property type="entry name" value="Winged helix-like DNA-binding domain superfamily/Winged helix DNA-binding domain"/>
    <property type="match status" value="1"/>
</dbReference>
<protein>
    <submittedName>
        <fullName evidence="2">Uncharacterized protein</fullName>
    </submittedName>
</protein>
<feature type="compositionally biased region" description="Polar residues" evidence="1">
    <location>
        <begin position="239"/>
        <end position="263"/>
    </location>
</feature>
<organism evidence="2 3">
    <name type="scientific">Lactobacillus gasseri SV-16A-US</name>
    <dbReference type="NCBI Taxonomy" id="575604"/>
    <lineage>
        <taxon>Bacteria</taxon>
        <taxon>Bacillati</taxon>
        <taxon>Bacillota</taxon>
        <taxon>Bacilli</taxon>
        <taxon>Lactobacillales</taxon>
        <taxon>Lactobacillaceae</taxon>
        <taxon>Lactobacillus</taxon>
    </lineage>
</organism>
<dbReference type="RefSeq" id="WP_003655803.1">
    <property type="nucleotide sequence ID" value="NZ_KN050675.1"/>
</dbReference>
<dbReference type="InterPro" id="IPR036390">
    <property type="entry name" value="WH_DNA-bd_sf"/>
</dbReference>
<reference evidence="2 3" key="1">
    <citation type="submission" date="2010-03" db="EMBL/GenBank/DDBJ databases">
        <title>The Genome Sequence of Lactobacillus gasseri strain SV-16A-US.</title>
        <authorList>
            <consortium name="The Broad Institute Genome Sequencing Platform"/>
            <person name="Ward D."/>
            <person name="Earl A."/>
            <person name="Feldgarden M."/>
            <person name="Gevers D."/>
            <person name="Young S.K."/>
            <person name="Zeng Q."/>
            <person name="Koehrsen M."/>
            <person name="Alvarado L."/>
            <person name="Berlin A."/>
            <person name="Bochicchio J."/>
            <person name="Borenstein D."/>
            <person name="Chapman S.B."/>
            <person name="Chen Z."/>
            <person name="Engels R."/>
            <person name="Freedman E."/>
            <person name="Gellesch M."/>
            <person name="Goldberg J."/>
            <person name="Griggs A."/>
            <person name="Gujja S."/>
            <person name="Heilman E."/>
            <person name="Heiman D."/>
            <person name="Hepburn T."/>
            <person name="Howarth C."/>
            <person name="Jen D."/>
            <person name="Larson L."/>
            <person name="Mehta T."/>
            <person name="Park D."/>
            <person name="Pearson M."/>
            <person name="Roberts A."/>
            <person name="Saif S."/>
            <person name="Shea T."/>
            <person name="Shenoy N."/>
            <person name="Sisk P."/>
            <person name="Stolte C."/>
            <person name="Sykes S."/>
            <person name="Thomson T."/>
            <person name="Walk T."/>
            <person name="White J."/>
            <person name="Yandava C."/>
            <person name="Liu Y."/>
            <person name="Xu Q."/>
            <person name="Haas B."/>
            <person name="Nusbaum C."/>
            <person name="Birren B."/>
        </authorList>
    </citation>
    <scope>NUCLEOTIDE SEQUENCE [LARGE SCALE GENOMIC DNA]</scope>
    <source>
        <strain evidence="2 3">SV-16A-US</strain>
    </source>
</reference>
<evidence type="ECO:0000313" key="3">
    <source>
        <dbReference type="Proteomes" id="UP000030761"/>
    </source>
</evidence>
<accession>A0AB34NZA2</accession>
<feature type="compositionally biased region" description="Basic and acidic residues" evidence="1">
    <location>
        <begin position="177"/>
        <end position="192"/>
    </location>
</feature>
<proteinExistence type="predicted"/>
<dbReference type="EMBL" id="KN050675">
    <property type="protein sequence ID" value="KFL96777.1"/>
    <property type="molecule type" value="Genomic_DNA"/>
</dbReference>
<evidence type="ECO:0000313" key="2">
    <source>
        <dbReference type="EMBL" id="KFL96777.1"/>
    </source>
</evidence>
<evidence type="ECO:0000256" key="1">
    <source>
        <dbReference type="SAM" id="MobiDB-lite"/>
    </source>
</evidence>
<dbReference type="InterPro" id="IPR036388">
    <property type="entry name" value="WH-like_DNA-bd_sf"/>
</dbReference>
<dbReference type="Pfam" id="PF13730">
    <property type="entry name" value="HTH_36"/>
    <property type="match status" value="1"/>
</dbReference>
<dbReference type="SUPFAM" id="SSF46785">
    <property type="entry name" value="Winged helix' DNA-binding domain"/>
    <property type="match status" value="1"/>
</dbReference>
<feature type="compositionally biased region" description="Basic and acidic residues" evidence="1">
    <location>
        <begin position="207"/>
        <end position="238"/>
    </location>
</feature>
<feature type="region of interest" description="Disordered" evidence="1">
    <location>
        <begin position="177"/>
        <end position="263"/>
    </location>
</feature>